<dbReference type="EMBL" id="BLZR01000005">
    <property type="protein sequence ID" value="GFP78559.1"/>
    <property type="molecule type" value="Genomic_DNA"/>
</dbReference>
<evidence type="ECO:0000256" key="2">
    <source>
        <dbReference type="SAM" id="SignalP"/>
    </source>
</evidence>
<dbReference type="RefSeq" id="WP_183280056.1">
    <property type="nucleotide sequence ID" value="NZ_BLZR01000005.1"/>
</dbReference>
<sequence length="187" mass="20663">MKKFIIVLSFCMMMFGVTAFASTVPFTDIPSYSDVKTQTGKDVNGYSIWTYNGIYRIWYGNPPYMDNSWFWPNTSTVYECYEWNGTSWTYKSGFSSPNDFAIGSSSGSWTVPYATMKVTKQDGTVLNVGNTAFTVPPKPVAQVVQAGLGNLTTGFGGQLKVILPIGVTILAIMLGINLIPRLVHLYL</sequence>
<keyword evidence="2" id="KW-0732">Signal</keyword>
<gene>
    <name evidence="3" type="ORF">bsdtw1_04796</name>
</gene>
<feature type="chain" id="PRO_5027812308" description="DUF2510 domain-containing protein" evidence="2">
    <location>
        <begin position="22"/>
        <end position="187"/>
    </location>
</feature>
<reference evidence="3 4" key="1">
    <citation type="submission" date="2020-07" db="EMBL/GenBank/DDBJ databases">
        <title>A new beta-1,3-glucan-decomposing anaerobic bacterium isolated from anoxic soil subjected to biological soil disinfestation.</title>
        <authorList>
            <person name="Ueki A."/>
            <person name="Tonouchi A."/>
        </authorList>
    </citation>
    <scope>NUCLEOTIDE SEQUENCE [LARGE SCALE GENOMIC DNA]</scope>
    <source>
        <strain evidence="3 4">TW1</strain>
    </source>
</reference>
<evidence type="ECO:0000313" key="3">
    <source>
        <dbReference type="EMBL" id="GFP78559.1"/>
    </source>
</evidence>
<proteinExistence type="predicted"/>
<keyword evidence="1" id="KW-0472">Membrane</keyword>
<name>A0A6V8SMX0_9CLOT</name>
<keyword evidence="1" id="KW-1133">Transmembrane helix</keyword>
<evidence type="ECO:0000256" key="1">
    <source>
        <dbReference type="SAM" id="Phobius"/>
    </source>
</evidence>
<feature type="signal peptide" evidence="2">
    <location>
        <begin position="1"/>
        <end position="21"/>
    </location>
</feature>
<dbReference type="Proteomes" id="UP000580568">
    <property type="component" value="Unassembled WGS sequence"/>
</dbReference>
<protein>
    <recommendedName>
        <fullName evidence="5">DUF2510 domain-containing protein</fullName>
    </recommendedName>
</protein>
<keyword evidence="4" id="KW-1185">Reference proteome</keyword>
<evidence type="ECO:0000313" key="4">
    <source>
        <dbReference type="Proteomes" id="UP000580568"/>
    </source>
</evidence>
<keyword evidence="1" id="KW-0812">Transmembrane</keyword>
<organism evidence="3 4">
    <name type="scientific">Clostridium fungisolvens</name>
    <dbReference type="NCBI Taxonomy" id="1604897"/>
    <lineage>
        <taxon>Bacteria</taxon>
        <taxon>Bacillati</taxon>
        <taxon>Bacillota</taxon>
        <taxon>Clostridia</taxon>
        <taxon>Eubacteriales</taxon>
        <taxon>Clostridiaceae</taxon>
        <taxon>Clostridium</taxon>
    </lineage>
</organism>
<comment type="caution">
    <text evidence="3">The sequence shown here is derived from an EMBL/GenBank/DDBJ whole genome shotgun (WGS) entry which is preliminary data.</text>
</comment>
<dbReference type="AlphaFoldDB" id="A0A6V8SMX0"/>
<evidence type="ECO:0008006" key="5">
    <source>
        <dbReference type="Google" id="ProtNLM"/>
    </source>
</evidence>
<accession>A0A6V8SMX0</accession>
<feature type="transmembrane region" description="Helical" evidence="1">
    <location>
        <begin position="161"/>
        <end position="179"/>
    </location>
</feature>